<reference evidence="1 2" key="1">
    <citation type="submission" date="2018-08" db="EMBL/GenBank/DDBJ databases">
        <title>Vibrio isolated from the Eastern China Marginal Seas.</title>
        <authorList>
            <person name="Li Y."/>
        </authorList>
    </citation>
    <scope>NUCLEOTIDE SEQUENCE [LARGE SCALE GENOMIC DNA]</scope>
    <source>
        <strain evidence="1 2">BEI233</strain>
    </source>
</reference>
<keyword evidence="1" id="KW-0547">Nucleotide-binding</keyword>
<sequence>MSVTAKFALQYSHNIIEHLGLKLYQNKPTNVIAELISNSWDADAQNVWIDINADHLSVIDDGFGMSEEKLKSNYLIIGKKKRSGEDLSKQTKKQRCVMGRKGIGKLAPFGIAQKLSLITISKEEKKCFWIELDLNGMLSTSNNPDSLTPILYEPNVVCDGVQLSDLPLSLDKTGQVEKFIDRIKDLGHGTAIIMETLSLKKTIPLEQLKQSIGQRFTITLLRDDFSVLVNEKKVNEGEALPVFSFRIPDEGLVTETININGIDREISYWVGFVDKADWSQDQAGVGVYAHGKIAQDRPFVFGLKGREIWSRYMYGVIEADWLDELDEDVVSTDRTSINWENEDAEVMYQKGAELTAKWINQFQKHQITNNINRVKHKIKQLPNDLRVTEVEQNAISDIVCSMSPIIQKDESLQNEVIQKLTSAWTHAPSQAIIKSLWTKVKDIDDEHEFIQTIDEINKHLVPESMSLSVMVSQKIFALTKLEQLTKTGTEPQLQNLLEQFPWILGSDKGKLFANQTMKEVAKKAAIEGKLLAHGSTVEDLKDHPDSATRPDFTIFSDSNDSRIILVELKSPLVDLERTHLNQLRTYIGWFEDHYPDAQVYGYLIGRNPKQWQEKNRDPNIQVLSWQDVCLRSRKDYVELLASMLYGVSEFYDDVRIKKAVEFGGSESMELLNKMAESKPQLRELFDRINRTTGGSLNV</sequence>
<accession>A0A3A6QYP5</accession>
<dbReference type="OrthoDB" id="9816482at2"/>
<dbReference type="RefSeq" id="WP_120033595.1">
    <property type="nucleotide sequence ID" value="NZ_QVMU01000019.1"/>
</dbReference>
<protein>
    <submittedName>
        <fullName evidence="1">ATP-binding protein</fullName>
    </submittedName>
</protein>
<gene>
    <name evidence="1" type="ORF">DZ860_16715</name>
</gene>
<dbReference type="Gene3D" id="3.40.1350.10">
    <property type="match status" value="1"/>
</dbReference>
<dbReference type="AlphaFoldDB" id="A0A3A6QYP5"/>
<dbReference type="GO" id="GO:0003676">
    <property type="term" value="F:nucleic acid binding"/>
    <property type="evidence" value="ECO:0007669"/>
    <property type="project" value="InterPro"/>
</dbReference>
<dbReference type="GO" id="GO:0005524">
    <property type="term" value="F:ATP binding"/>
    <property type="evidence" value="ECO:0007669"/>
    <property type="project" value="UniProtKB-KW"/>
</dbReference>
<name>A0A3A6QYP5_9VIBR</name>
<dbReference type="EMBL" id="QVMU01000019">
    <property type="protein sequence ID" value="RJX68636.1"/>
    <property type="molecule type" value="Genomic_DNA"/>
</dbReference>
<dbReference type="InterPro" id="IPR036890">
    <property type="entry name" value="HATPase_C_sf"/>
</dbReference>
<dbReference type="InterPro" id="IPR011856">
    <property type="entry name" value="tRNA_endonuc-like_dom_sf"/>
</dbReference>
<dbReference type="SUPFAM" id="SSF55874">
    <property type="entry name" value="ATPase domain of HSP90 chaperone/DNA topoisomerase II/histidine kinase"/>
    <property type="match status" value="1"/>
</dbReference>
<keyword evidence="2" id="KW-1185">Reference proteome</keyword>
<evidence type="ECO:0000313" key="1">
    <source>
        <dbReference type="EMBL" id="RJX68636.1"/>
    </source>
</evidence>
<dbReference type="Proteomes" id="UP000273252">
    <property type="component" value="Unassembled WGS sequence"/>
</dbReference>
<organism evidence="1 2">
    <name type="scientific">Vibrio sinensis</name>
    <dbReference type="NCBI Taxonomy" id="2302434"/>
    <lineage>
        <taxon>Bacteria</taxon>
        <taxon>Pseudomonadati</taxon>
        <taxon>Pseudomonadota</taxon>
        <taxon>Gammaproteobacteria</taxon>
        <taxon>Vibrionales</taxon>
        <taxon>Vibrionaceae</taxon>
        <taxon>Vibrio</taxon>
    </lineage>
</organism>
<evidence type="ECO:0000313" key="2">
    <source>
        <dbReference type="Proteomes" id="UP000273252"/>
    </source>
</evidence>
<keyword evidence="1" id="KW-0067">ATP-binding</keyword>
<dbReference type="Gene3D" id="3.30.565.10">
    <property type="entry name" value="Histidine kinase-like ATPase, C-terminal domain"/>
    <property type="match status" value="1"/>
</dbReference>
<dbReference type="Pfam" id="PF13589">
    <property type="entry name" value="HATPase_c_3"/>
    <property type="match status" value="1"/>
</dbReference>
<proteinExistence type="predicted"/>
<comment type="caution">
    <text evidence="1">The sequence shown here is derived from an EMBL/GenBank/DDBJ whole genome shotgun (WGS) entry which is preliminary data.</text>
</comment>